<gene>
    <name evidence="2" type="ORF">C3L33_23554</name>
</gene>
<comment type="caution">
    <text evidence="2">The sequence shown here is derived from an EMBL/GenBank/DDBJ whole genome shotgun (WGS) entry which is preliminary data.</text>
</comment>
<sequence length="140" mass="15320">MQTDRGQHQASPTREIPPPIGSGPGHGTQPDPNGVLLITRPLRVGAVGAVTKKLRESISEMLNGFPMVTGRLLKNDEGQWMIKCNDAGVRLVEARVKGSVEGWLRRTDREKELSLVHWEDISEVGALKLKILNSSFSSSP</sequence>
<dbReference type="AlphaFoldDB" id="A0A6A4KPB5"/>
<evidence type="ECO:0000313" key="2">
    <source>
        <dbReference type="EMBL" id="KAE9444548.1"/>
    </source>
</evidence>
<dbReference type="OrthoDB" id="671439at2759"/>
<feature type="region of interest" description="Disordered" evidence="1">
    <location>
        <begin position="1"/>
        <end position="33"/>
    </location>
</feature>
<dbReference type="EMBL" id="QEFC01011398">
    <property type="protein sequence ID" value="KAE9444548.1"/>
    <property type="molecule type" value="Genomic_DNA"/>
</dbReference>
<dbReference type="Pfam" id="PF02458">
    <property type="entry name" value="Transferase"/>
    <property type="match status" value="1"/>
</dbReference>
<evidence type="ECO:0000256" key="1">
    <source>
        <dbReference type="SAM" id="MobiDB-lite"/>
    </source>
</evidence>
<dbReference type="Gene3D" id="3.30.559.10">
    <property type="entry name" value="Chloramphenicol acetyltransferase-like domain"/>
    <property type="match status" value="1"/>
</dbReference>
<feature type="non-terminal residue" evidence="2">
    <location>
        <position position="1"/>
    </location>
</feature>
<accession>A0A6A4KPB5</accession>
<dbReference type="InterPro" id="IPR023213">
    <property type="entry name" value="CAT-like_dom_sf"/>
</dbReference>
<reference evidence="2" key="1">
    <citation type="journal article" date="2019" name="Genome Biol. Evol.">
        <title>The Rhododendron genome and chromosomal organization provide insight into shared whole-genome duplications across the heath family (Ericaceae).</title>
        <authorList>
            <person name="Soza V.L."/>
            <person name="Lindsley D."/>
            <person name="Waalkes A."/>
            <person name="Ramage E."/>
            <person name="Patwardhan R.P."/>
            <person name="Burton J.N."/>
            <person name="Adey A."/>
            <person name="Kumar A."/>
            <person name="Qiu R."/>
            <person name="Shendure J."/>
            <person name="Hall B."/>
        </authorList>
    </citation>
    <scope>NUCLEOTIDE SEQUENCE</scope>
    <source>
        <strain evidence="2">RSF 1966-606</strain>
    </source>
</reference>
<protein>
    <submittedName>
        <fullName evidence="2">Uncharacterized protein</fullName>
    </submittedName>
</protein>
<proteinExistence type="predicted"/>
<name>A0A6A4KPB5_9ERIC</name>
<feature type="compositionally biased region" description="Polar residues" evidence="1">
    <location>
        <begin position="1"/>
        <end position="12"/>
    </location>
</feature>
<organism evidence="2">
    <name type="scientific">Rhododendron williamsianum</name>
    <dbReference type="NCBI Taxonomy" id="262921"/>
    <lineage>
        <taxon>Eukaryota</taxon>
        <taxon>Viridiplantae</taxon>
        <taxon>Streptophyta</taxon>
        <taxon>Embryophyta</taxon>
        <taxon>Tracheophyta</taxon>
        <taxon>Spermatophyta</taxon>
        <taxon>Magnoliopsida</taxon>
        <taxon>eudicotyledons</taxon>
        <taxon>Gunneridae</taxon>
        <taxon>Pentapetalae</taxon>
        <taxon>asterids</taxon>
        <taxon>Ericales</taxon>
        <taxon>Ericaceae</taxon>
        <taxon>Ericoideae</taxon>
        <taxon>Rhodoreae</taxon>
        <taxon>Rhododendron</taxon>
    </lineage>
</organism>